<dbReference type="AlphaFoldDB" id="A0AA48KMM9"/>
<reference evidence="1 2" key="1">
    <citation type="submission" date="2023-01" db="EMBL/GenBank/DDBJ databases">
        <title>Complete genome sequence of Muricauda aquimarina strain IFOP_LL357.</title>
        <authorList>
            <person name="Gajardo G."/>
            <person name="Ueki S."/>
            <person name="Maruyama F."/>
        </authorList>
    </citation>
    <scope>NUCLEOTIDE SEQUENCE [LARGE SCALE GENOMIC DNA]</scope>
    <source>
        <strain evidence="1 2">IFOP_LL357</strain>
    </source>
</reference>
<dbReference type="Proteomes" id="UP001330184">
    <property type="component" value="Chromosome"/>
</dbReference>
<proteinExistence type="predicted"/>
<organism evidence="1 2">
    <name type="scientific">Flagellimonas marinaquae</name>
    <dbReference type="NCBI Taxonomy" id="254955"/>
    <lineage>
        <taxon>Bacteria</taxon>
        <taxon>Pseudomonadati</taxon>
        <taxon>Bacteroidota</taxon>
        <taxon>Flavobacteriia</taxon>
        <taxon>Flavobacteriales</taxon>
        <taxon>Flavobacteriaceae</taxon>
        <taxon>Flagellimonas</taxon>
    </lineage>
</organism>
<protein>
    <submittedName>
        <fullName evidence="1">Uncharacterized protein</fullName>
    </submittedName>
</protein>
<gene>
    <name evidence="1" type="ORF">MACH07_01270</name>
</gene>
<name>A0AA48KMM9_9FLAO</name>
<evidence type="ECO:0000313" key="1">
    <source>
        <dbReference type="EMBL" id="BDW91295.1"/>
    </source>
</evidence>
<accession>A0AA48KMM9</accession>
<dbReference type="EMBL" id="AP027268">
    <property type="protein sequence ID" value="BDW91295.1"/>
    <property type="molecule type" value="Genomic_DNA"/>
</dbReference>
<evidence type="ECO:0000313" key="2">
    <source>
        <dbReference type="Proteomes" id="UP001330184"/>
    </source>
</evidence>
<sequence length="71" mass="8181">MLTIVNEHFSKEIMGKEKKEPFSRLLNTKKVGQIYGNIIFDLKPLQPRGSTSKTPWSNVNLIRNKTLGKEH</sequence>
<keyword evidence="2" id="KW-1185">Reference proteome</keyword>